<keyword evidence="3" id="KW-1185">Reference proteome</keyword>
<protein>
    <submittedName>
        <fullName evidence="2">Uncharacterized protein</fullName>
    </submittedName>
</protein>
<accession>A0ABQ9US68</accession>
<dbReference type="EMBL" id="JASSZA010000010">
    <property type="protein sequence ID" value="KAK2099670.1"/>
    <property type="molecule type" value="Genomic_DNA"/>
</dbReference>
<feature type="compositionally biased region" description="Pro residues" evidence="1">
    <location>
        <begin position="7"/>
        <end position="16"/>
    </location>
</feature>
<evidence type="ECO:0000256" key="1">
    <source>
        <dbReference type="SAM" id="MobiDB-lite"/>
    </source>
</evidence>
<organism evidence="2 3">
    <name type="scientific">Saguinus oedipus</name>
    <name type="common">Cotton-top tamarin</name>
    <name type="synonym">Oedipomidas oedipus</name>
    <dbReference type="NCBI Taxonomy" id="9490"/>
    <lineage>
        <taxon>Eukaryota</taxon>
        <taxon>Metazoa</taxon>
        <taxon>Chordata</taxon>
        <taxon>Craniata</taxon>
        <taxon>Vertebrata</taxon>
        <taxon>Euteleostomi</taxon>
        <taxon>Mammalia</taxon>
        <taxon>Eutheria</taxon>
        <taxon>Euarchontoglires</taxon>
        <taxon>Primates</taxon>
        <taxon>Haplorrhini</taxon>
        <taxon>Platyrrhini</taxon>
        <taxon>Cebidae</taxon>
        <taxon>Callitrichinae</taxon>
        <taxon>Saguinus</taxon>
    </lineage>
</organism>
<feature type="region of interest" description="Disordered" evidence="1">
    <location>
        <begin position="127"/>
        <end position="147"/>
    </location>
</feature>
<feature type="compositionally biased region" description="Basic and acidic residues" evidence="1">
    <location>
        <begin position="65"/>
        <end position="74"/>
    </location>
</feature>
<comment type="caution">
    <text evidence="2">The sequence shown here is derived from an EMBL/GenBank/DDBJ whole genome shotgun (WGS) entry which is preliminary data.</text>
</comment>
<feature type="compositionally biased region" description="Basic and acidic residues" evidence="1">
    <location>
        <begin position="34"/>
        <end position="46"/>
    </location>
</feature>
<dbReference type="Proteomes" id="UP001266305">
    <property type="component" value="Unassembled WGS sequence"/>
</dbReference>
<evidence type="ECO:0000313" key="3">
    <source>
        <dbReference type="Proteomes" id="UP001266305"/>
    </source>
</evidence>
<feature type="region of interest" description="Disordered" evidence="1">
    <location>
        <begin position="1"/>
        <end position="90"/>
    </location>
</feature>
<name>A0ABQ9US68_SAGOE</name>
<sequence>MCRAGPGPAPRAPSPESPGSTGAPGAYPTSSRADGSRDQGRRGGERRGRKALPLRGTLFPVWKGKGNEQTDVRGVEVGSEGSRRLAGQGSPHRLPALALCDHPWPGFPGTLRVRSLSAVGICSSAPSDPDRVKLASTQGTGDPLRGGRRSIKKLCSKVLCTWPFQNVHHLLSETEGRESRIPLMPACAYGLQEPGPEGSWRAGGWWLDRGGGWVPGRPTPGSAPGSLSFTTLLLSSSGGRRGE</sequence>
<reference evidence="2 3" key="1">
    <citation type="submission" date="2023-05" db="EMBL/GenBank/DDBJ databases">
        <title>B98-5 Cell Line De Novo Hybrid Assembly: An Optical Mapping Approach.</title>
        <authorList>
            <person name="Kananen K."/>
            <person name="Auerbach J.A."/>
            <person name="Kautto E."/>
            <person name="Blachly J.S."/>
        </authorList>
    </citation>
    <scope>NUCLEOTIDE SEQUENCE [LARGE SCALE GENOMIC DNA]</scope>
    <source>
        <strain evidence="2">B95-8</strain>
        <tissue evidence="2">Cell line</tissue>
    </source>
</reference>
<proteinExistence type="predicted"/>
<evidence type="ECO:0000313" key="2">
    <source>
        <dbReference type="EMBL" id="KAK2099670.1"/>
    </source>
</evidence>
<gene>
    <name evidence="2" type="ORF">P7K49_021018</name>
</gene>